<evidence type="ECO:0000313" key="1">
    <source>
        <dbReference type="EMBL" id="CAF1036001.1"/>
    </source>
</evidence>
<gene>
    <name evidence="1" type="ORF">OXX778_LOCUS18113</name>
</gene>
<evidence type="ECO:0000313" key="2">
    <source>
        <dbReference type="Proteomes" id="UP000663879"/>
    </source>
</evidence>
<dbReference type="AlphaFoldDB" id="A0A814JBH9"/>
<protein>
    <submittedName>
        <fullName evidence="1">Uncharacterized protein</fullName>
    </submittedName>
</protein>
<dbReference type="Proteomes" id="UP000663879">
    <property type="component" value="Unassembled WGS sequence"/>
</dbReference>
<accession>A0A814JBH9</accession>
<sequence length="146" mass="16313">MSQPRILRSSQISVPLEEDTGIWYLVRFKSDNLFGIIKEPDIEVVDLASRNVLAKEMSKKHQAKYLSRGTKEKCEADAAQFEIEISVISDSESIDVESNIVNNNLPSQVAISNTSSNILNDSQNIINSPSTSLTQNKIEMMVNQIK</sequence>
<keyword evidence="2" id="KW-1185">Reference proteome</keyword>
<proteinExistence type="predicted"/>
<reference evidence="1" key="1">
    <citation type="submission" date="2021-02" db="EMBL/GenBank/DDBJ databases">
        <authorList>
            <person name="Nowell W R."/>
        </authorList>
    </citation>
    <scope>NUCLEOTIDE SEQUENCE</scope>
    <source>
        <strain evidence="1">Ploen Becks lab</strain>
    </source>
</reference>
<organism evidence="1 2">
    <name type="scientific">Brachionus calyciflorus</name>
    <dbReference type="NCBI Taxonomy" id="104777"/>
    <lineage>
        <taxon>Eukaryota</taxon>
        <taxon>Metazoa</taxon>
        <taxon>Spiralia</taxon>
        <taxon>Gnathifera</taxon>
        <taxon>Rotifera</taxon>
        <taxon>Eurotatoria</taxon>
        <taxon>Monogononta</taxon>
        <taxon>Pseudotrocha</taxon>
        <taxon>Ploima</taxon>
        <taxon>Brachionidae</taxon>
        <taxon>Brachionus</taxon>
    </lineage>
</organism>
<comment type="caution">
    <text evidence="1">The sequence shown here is derived from an EMBL/GenBank/DDBJ whole genome shotgun (WGS) entry which is preliminary data.</text>
</comment>
<dbReference type="EMBL" id="CAJNOC010004873">
    <property type="protein sequence ID" value="CAF1036001.1"/>
    <property type="molecule type" value="Genomic_DNA"/>
</dbReference>
<name>A0A814JBH9_9BILA</name>